<reference evidence="2 3" key="1">
    <citation type="submission" date="2018-08" db="EMBL/GenBank/DDBJ databases">
        <title>Genomic Encyclopedia of Archaeal and Bacterial Type Strains, Phase II (KMG-II): from individual species to whole genera.</title>
        <authorList>
            <person name="Goeker M."/>
        </authorList>
    </citation>
    <scope>NUCLEOTIDE SEQUENCE [LARGE SCALE GENOMIC DNA]</scope>
    <source>
        <strain evidence="2 3">DSM 45791</strain>
    </source>
</reference>
<dbReference type="OrthoDB" id="9853891at2"/>
<dbReference type="RefSeq" id="WP_116180120.1">
    <property type="nucleotide sequence ID" value="NZ_CP144375.1"/>
</dbReference>
<keyword evidence="3" id="KW-1185">Reference proteome</keyword>
<evidence type="ECO:0000256" key="1">
    <source>
        <dbReference type="SAM" id="Phobius"/>
    </source>
</evidence>
<organism evidence="2 3">
    <name type="scientific">Kutzneria buriramensis</name>
    <dbReference type="NCBI Taxonomy" id="1045776"/>
    <lineage>
        <taxon>Bacteria</taxon>
        <taxon>Bacillati</taxon>
        <taxon>Actinomycetota</taxon>
        <taxon>Actinomycetes</taxon>
        <taxon>Pseudonocardiales</taxon>
        <taxon>Pseudonocardiaceae</taxon>
        <taxon>Kutzneria</taxon>
    </lineage>
</organism>
<sequence>MPNEDTAPIPVVTSTARPGTRAVAFLFASGILLVGSTFLNLVTLPLPGDGDQAQAAVNAWGLDLGIGHDIPQYVGVVTMIAGVALLLVAAASLRAEFRWTRNASLVAGGIGVASGLYLAASGFSTATFLSQLAGATGQALTPVIGPGLYLALLGAACALVAVSSPPREETLPVVPPAEETVAYRVEEEPAEEES</sequence>
<dbReference type="Proteomes" id="UP000256269">
    <property type="component" value="Unassembled WGS sequence"/>
</dbReference>
<name>A0A3E0GZJ9_9PSEU</name>
<keyword evidence="1" id="KW-0472">Membrane</keyword>
<accession>A0A3E0GZJ9</accession>
<keyword evidence="1" id="KW-1133">Transmembrane helix</keyword>
<dbReference type="EMBL" id="QUNO01000018">
    <property type="protein sequence ID" value="REH35372.1"/>
    <property type="molecule type" value="Genomic_DNA"/>
</dbReference>
<feature type="transmembrane region" description="Helical" evidence="1">
    <location>
        <begin position="143"/>
        <end position="162"/>
    </location>
</feature>
<comment type="caution">
    <text evidence="2">The sequence shown here is derived from an EMBL/GenBank/DDBJ whole genome shotgun (WGS) entry which is preliminary data.</text>
</comment>
<gene>
    <name evidence="2" type="ORF">BCF44_118233</name>
</gene>
<evidence type="ECO:0000313" key="3">
    <source>
        <dbReference type="Proteomes" id="UP000256269"/>
    </source>
</evidence>
<keyword evidence="1" id="KW-0812">Transmembrane</keyword>
<proteinExistence type="predicted"/>
<feature type="transmembrane region" description="Helical" evidence="1">
    <location>
        <begin position="105"/>
        <end position="123"/>
    </location>
</feature>
<dbReference type="AlphaFoldDB" id="A0A3E0GZJ9"/>
<feature type="transmembrane region" description="Helical" evidence="1">
    <location>
        <begin position="22"/>
        <end position="42"/>
    </location>
</feature>
<protein>
    <submittedName>
        <fullName evidence="2">Uncharacterized protein</fullName>
    </submittedName>
</protein>
<feature type="transmembrane region" description="Helical" evidence="1">
    <location>
        <begin position="70"/>
        <end position="93"/>
    </location>
</feature>
<evidence type="ECO:0000313" key="2">
    <source>
        <dbReference type="EMBL" id="REH35372.1"/>
    </source>
</evidence>